<name>A0A1E3AWB5_9FIRM</name>
<evidence type="ECO:0000313" key="1">
    <source>
        <dbReference type="EMBL" id="ODM12924.1"/>
    </source>
</evidence>
<accession>A0A1E3AWB5</accession>
<dbReference type="GeneID" id="93299154"/>
<gene>
    <name evidence="1" type="ORF">BEH84_00639</name>
</gene>
<protein>
    <recommendedName>
        <fullName evidence="3">Transcriptional regulator</fullName>
    </recommendedName>
</protein>
<dbReference type="Proteomes" id="UP000095003">
    <property type="component" value="Unassembled WGS sequence"/>
</dbReference>
<evidence type="ECO:0000313" key="2">
    <source>
        <dbReference type="Proteomes" id="UP000095003"/>
    </source>
</evidence>
<dbReference type="AlphaFoldDB" id="A0A1E3AWB5"/>
<reference evidence="1 2" key="1">
    <citation type="submission" date="2016-07" db="EMBL/GenBank/DDBJ databases">
        <title>Characterization of isolates of Eisenbergiella tayi derived from blood cultures, using whole genome sequencing.</title>
        <authorList>
            <person name="Burdz T."/>
            <person name="Wiebe D."/>
            <person name="Huynh C."/>
            <person name="Bernard K."/>
        </authorList>
    </citation>
    <scope>NUCLEOTIDE SEQUENCE [LARGE SCALE GENOMIC DNA]</scope>
    <source>
        <strain evidence="1 2">NML 120489</strain>
    </source>
</reference>
<proteinExistence type="predicted"/>
<evidence type="ECO:0008006" key="3">
    <source>
        <dbReference type="Google" id="ProtNLM"/>
    </source>
</evidence>
<comment type="caution">
    <text evidence="1">The sequence shown here is derived from an EMBL/GenBank/DDBJ whole genome shotgun (WGS) entry which is preliminary data.</text>
</comment>
<dbReference type="RefSeq" id="WP_069155714.1">
    <property type="nucleotide sequence ID" value="NZ_DBFYTC010000248.1"/>
</dbReference>
<sequence>MKIYLAAFDENVNVRFVKDEAVLFAKVAFDMTTKEDRIRTCYMQACLAYVNYEAINNTTIRNLFGLSIKESYKASRIIKDAVEAQLLRPLDDTTAPRYMKYIPYWA</sequence>
<organism evidence="1 2">
    <name type="scientific">Eisenbergiella tayi</name>
    <dbReference type="NCBI Taxonomy" id="1432052"/>
    <lineage>
        <taxon>Bacteria</taxon>
        <taxon>Bacillati</taxon>
        <taxon>Bacillota</taxon>
        <taxon>Clostridia</taxon>
        <taxon>Lachnospirales</taxon>
        <taxon>Lachnospiraceae</taxon>
        <taxon>Eisenbergiella</taxon>
    </lineage>
</organism>
<dbReference type="EMBL" id="MCGI01000001">
    <property type="protein sequence ID" value="ODM12924.1"/>
    <property type="molecule type" value="Genomic_DNA"/>
</dbReference>
<dbReference type="PATRIC" id="fig|1432052.3.peg.702"/>